<dbReference type="GO" id="GO:0042981">
    <property type="term" value="P:regulation of apoptotic process"/>
    <property type="evidence" value="ECO:0007669"/>
    <property type="project" value="TreeGrafter"/>
</dbReference>
<dbReference type="Proteomes" id="UP000677228">
    <property type="component" value="Unassembled WGS sequence"/>
</dbReference>
<feature type="region of interest" description="Disordered" evidence="8">
    <location>
        <begin position="603"/>
        <end position="628"/>
    </location>
</feature>
<comment type="similarity">
    <text evidence="3">Belongs to the MADD family.</text>
</comment>
<dbReference type="Proteomes" id="UP000682733">
    <property type="component" value="Unassembled WGS sequence"/>
</dbReference>
<evidence type="ECO:0000313" key="10">
    <source>
        <dbReference type="EMBL" id="CAF1335976.1"/>
    </source>
</evidence>
<dbReference type="GO" id="GO:0006915">
    <property type="term" value="P:apoptotic process"/>
    <property type="evidence" value="ECO:0007669"/>
    <property type="project" value="UniProtKB-KW"/>
</dbReference>
<evidence type="ECO:0000256" key="2">
    <source>
        <dbReference type="ARBA" id="ARBA00004496"/>
    </source>
</evidence>
<dbReference type="GO" id="GO:0005829">
    <property type="term" value="C:cytosol"/>
    <property type="evidence" value="ECO:0007669"/>
    <property type="project" value="TreeGrafter"/>
</dbReference>
<dbReference type="PANTHER" id="PTHR13008">
    <property type="entry name" value="MAP-KINASE ACTIVATING DEATH DOMAIN PROTEIN MADD /DENN/AEX-3 C.ELEGANS"/>
    <property type="match status" value="1"/>
</dbReference>
<feature type="region of interest" description="Disordered" evidence="8">
    <location>
        <begin position="683"/>
        <end position="759"/>
    </location>
</feature>
<dbReference type="Gene3D" id="3.30.450.200">
    <property type="match status" value="1"/>
</dbReference>
<feature type="non-terminal residue" evidence="10">
    <location>
        <position position="1"/>
    </location>
</feature>
<feature type="domain" description="UDENN" evidence="9">
    <location>
        <begin position="25"/>
        <end position="555"/>
    </location>
</feature>
<dbReference type="InterPro" id="IPR039980">
    <property type="entry name" value="MADD"/>
</dbReference>
<keyword evidence="7" id="KW-0053">Apoptosis</keyword>
<evidence type="ECO:0000256" key="6">
    <source>
        <dbReference type="ARBA" id="ARBA00022490"/>
    </source>
</evidence>
<sequence>WYDSLVFIKMCEQTKKYFSPRLIDYVIIVGCRHPNRFNHVTQTPELLRRYPLNDHKDFSLPPDVIFFCQPEGCINTGHQRTGLRNTTSFVFTLTEKDANRQRFGICVNFYRHFSKRTNQSTTTANSQQSTLSVKPSLSNRSSRTDSVGQYSSDDGTQQSAQSQTHQENSLMTDANNSSNVTVGERKRKRQRLRNNTLTSLCLISHHPFFTRFRECLIKLKNIIDACNERSCAKRTGASRCTSRETVWGVLTGQACECMSNLVAHEIREIETWILRLLSAPVSIPGKTKILVEVLPNEPPMLFALPDHTRLSLVDFPLHLPLELLGVDLCIRVLTLIMLENKVVFQSRDYNALTMSVLAFVALLYPLEYMFPVIPLLPTCMTGAEQLLLIPTPFLIGVPASFFPYKGHTKKFDDIWIVDLDANQALASMSMDPEPIQIFDSSLIDRSYSNPHQLQLNSNGSLNTTTYNPFIYGNDVDSVDVATRVAMVRFFNSPNILGNFHEHTRTLRLHPRAVVAFQYSSFIRSRPVKSTFVIRLAKTQAVEFFAEWSLCPDNVAFLRIQTGVFDPALIGDKPKWYSRGLTSIPFNVVEENGTLGQAVHSLNIKQNNTENTPTDESGSDSEDGSTGSCYSSLSDFVSEMRNSEICGEIRVNKIYPENQEQTSCVEYSSVYSPPEELQIPTDIQTSTKSSPTNNNNSNLNVGNGTDSNLSMSESTISSSSNSDLNTPNEELQHIQREISESADSKSSSATITPVTKHFPK</sequence>
<evidence type="ECO:0000256" key="1">
    <source>
        <dbReference type="ARBA" id="ARBA00004236"/>
    </source>
</evidence>
<feature type="compositionally biased region" description="Basic and acidic residues" evidence="8">
    <location>
        <begin position="729"/>
        <end position="742"/>
    </location>
</feature>
<proteinExistence type="inferred from homology"/>
<dbReference type="InterPro" id="IPR037516">
    <property type="entry name" value="Tripartite_DENN"/>
</dbReference>
<name>A0A8S2EXJ9_9BILA</name>
<dbReference type="SMART" id="SM00799">
    <property type="entry name" value="DENN"/>
    <property type="match status" value="1"/>
</dbReference>
<reference evidence="10" key="1">
    <citation type="submission" date="2021-02" db="EMBL/GenBank/DDBJ databases">
        <authorList>
            <person name="Nowell W R."/>
        </authorList>
    </citation>
    <scope>NUCLEOTIDE SEQUENCE</scope>
</reference>
<feature type="compositionally biased region" description="Low complexity" evidence="8">
    <location>
        <begin position="684"/>
        <end position="721"/>
    </location>
</feature>
<dbReference type="Gene3D" id="3.40.50.11500">
    <property type="match status" value="1"/>
</dbReference>
<dbReference type="EMBL" id="CAJOBA010043313">
    <property type="protein sequence ID" value="CAF4147294.1"/>
    <property type="molecule type" value="Genomic_DNA"/>
</dbReference>
<feature type="region of interest" description="Disordered" evidence="8">
    <location>
        <begin position="117"/>
        <end position="189"/>
    </location>
</feature>
<gene>
    <name evidence="10" type="ORF">OVA965_LOCUS30111</name>
    <name evidence="11" type="ORF">TMI583_LOCUS30907</name>
</gene>
<dbReference type="EMBL" id="CAJNOK010021688">
    <property type="protein sequence ID" value="CAF1335976.1"/>
    <property type="molecule type" value="Genomic_DNA"/>
</dbReference>
<evidence type="ECO:0000313" key="11">
    <source>
        <dbReference type="EMBL" id="CAF4147294.1"/>
    </source>
</evidence>
<feature type="compositionally biased region" description="Low complexity" evidence="8">
    <location>
        <begin position="117"/>
        <end position="130"/>
    </location>
</feature>
<dbReference type="GO" id="GO:0032483">
    <property type="term" value="P:regulation of Rab protein signal transduction"/>
    <property type="evidence" value="ECO:0007669"/>
    <property type="project" value="TreeGrafter"/>
</dbReference>
<dbReference type="PROSITE" id="PS50211">
    <property type="entry name" value="DENN"/>
    <property type="match status" value="1"/>
</dbReference>
<keyword evidence="6" id="KW-0963">Cytoplasm</keyword>
<comment type="subcellular location">
    <subcellularLocation>
        <location evidence="1">Cell membrane</location>
    </subcellularLocation>
    <subcellularLocation>
        <location evidence="2">Cytoplasm</location>
    </subcellularLocation>
</comment>
<dbReference type="SMART" id="SM00801">
    <property type="entry name" value="dDENN"/>
    <property type="match status" value="1"/>
</dbReference>
<keyword evidence="5" id="KW-1003">Cell membrane</keyword>
<dbReference type="InterPro" id="IPR043153">
    <property type="entry name" value="DENN_C"/>
</dbReference>
<dbReference type="Pfam" id="PF03456">
    <property type="entry name" value="uDENN"/>
    <property type="match status" value="1"/>
</dbReference>
<evidence type="ECO:0000256" key="8">
    <source>
        <dbReference type="SAM" id="MobiDB-lite"/>
    </source>
</evidence>
<dbReference type="PANTHER" id="PTHR13008:SF7">
    <property type="entry name" value="MAP KINASE-ACTIVATING DEATH DOMAIN PROTEIN"/>
    <property type="match status" value="1"/>
</dbReference>
<dbReference type="InterPro" id="IPR001194">
    <property type="entry name" value="cDENN_dom"/>
</dbReference>
<evidence type="ECO:0000313" key="12">
    <source>
        <dbReference type="Proteomes" id="UP000677228"/>
    </source>
</evidence>
<keyword evidence="5" id="KW-0472">Membrane</keyword>
<dbReference type="InterPro" id="IPR005112">
    <property type="entry name" value="dDENN_dom"/>
</dbReference>
<dbReference type="SMART" id="SM00800">
    <property type="entry name" value="uDENN"/>
    <property type="match status" value="1"/>
</dbReference>
<accession>A0A8S2EXJ9</accession>
<feature type="compositionally biased region" description="Polar residues" evidence="8">
    <location>
        <begin position="131"/>
        <end position="181"/>
    </location>
</feature>
<comment type="caution">
    <text evidence="10">The sequence shown here is derived from an EMBL/GenBank/DDBJ whole genome shotgun (WGS) entry which is preliminary data.</text>
</comment>
<dbReference type="GO" id="GO:0005886">
    <property type="term" value="C:plasma membrane"/>
    <property type="evidence" value="ECO:0007669"/>
    <property type="project" value="UniProtKB-SubCell"/>
</dbReference>
<dbReference type="AlphaFoldDB" id="A0A8S2EXJ9"/>
<protein>
    <recommendedName>
        <fullName evidence="4">MAP kinase-activating death domain protein</fullName>
    </recommendedName>
</protein>
<dbReference type="Pfam" id="PF02141">
    <property type="entry name" value="DENN"/>
    <property type="match status" value="1"/>
</dbReference>
<dbReference type="InterPro" id="IPR005113">
    <property type="entry name" value="uDENN_dom"/>
</dbReference>
<dbReference type="GO" id="GO:0005085">
    <property type="term" value="F:guanyl-nucleotide exchange factor activity"/>
    <property type="evidence" value="ECO:0007669"/>
    <property type="project" value="TreeGrafter"/>
</dbReference>
<evidence type="ECO:0000256" key="7">
    <source>
        <dbReference type="ARBA" id="ARBA00022703"/>
    </source>
</evidence>
<evidence type="ECO:0000256" key="5">
    <source>
        <dbReference type="ARBA" id="ARBA00022475"/>
    </source>
</evidence>
<evidence type="ECO:0000256" key="3">
    <source>
        <dbReference type="ARBA" id="ARBA00005978"/>
    </source>
</evidence>
<evidence type="ECO:0000256" key="4">
    <source>
        <dbReference type="ARBA" id="ARBA00017868"/>
    </source>
</evidence>
<organism evidence="10 12">
    <name type="scientific">Didymodactylos carnosus</name>
    <dbReference type="NCBI Taxonomy" id="1234261"/>
    <lineage>
        <taxon>Eukaryota</taxon>
        <taxon>Metazoa</taxon>
        <taxon>Spiralia</taxon>
        <taxon>Gnathifera</taxon>
        <taxon>Rotifera</taxon>
        <taxon>Eurotatoria</taxon>
        <taxon>Bdelloidea</taxon>
        <taxon>Philodinida</taxon>
        <taxon>Philodinidae</taxon>
        <taxon>Didymodactylos</taxon>
    </lineage>
</organism>
<evidence type="ECO:0000259" key="9">
    <source>
        <dbReference type="PROSITE" id="PS50211"/>
    </source>
</evidence>